<keyword evidence="4" id="KW-0945">Host-virus interaction</keyword>
<keyword evidence="5" id="KW-1248">Inhibition of host DNA replication by virus</keyword>
<dbReference type="Pfam" id="PF06591">
    <property type="entry name" value="Phage_T4_Ndd"/>
    <property type="match status" value="1"/>
</dbReference>
<evidence type="ECO:0000256" key="3">
    <source>
        <dbReference type="ARBA" id="ARBA00022504"/>
    </source>
</evidence>
<dbReference type="GO" id="GO:0098673">
    <property type="term" value="P:symbiont-mediated suppression of host DNA replication"/>
    <property type="evidence" value="ECO:0007669"/>
    <property type="project" value="UniProtKB-KW"/>
</dbReference>
<evidence type="ECO:0000256" key="1">
    <source>
        <dbReference type="ARBA" id="ARBA00003241"/>
    </source>
</evidence>
<dbReference type="Proteomes" id="UP000030323">
    <property type="component" value="Segment"/>
</dbReference>
<proteinExistence type="predicted"/>
<sequence length="146" mass="16554">MKTLLTVSILEKAGATALGKIKNADWFNGEPAREVLSEPGFYFLVNPGSYTTARFYVGRQRSKCGFSNVLSQLNRGRSQLGRTLRSNDVIYDVFFVPVSKMKVLTTGYNKGQLSLMFTKSHKEAFQNLEEMNRMLNDNFLFGLQSY</sequence>
<dbReference type="RefSeq" id="YP_009146724.1">
    <property type="nucleotide sequence ID" value="NC_027331.1"/>
</dbReference>
<dbReference type="KEGG" id="vg:24721890"/>
<comment type="function">
    <text evidence="1">Disorganizes the host nucleoid and inhibits replication, but without host DNA cleavage or degradation. Only the architecture of the nucleoid is affected. May act on the host chromosomal sequences that determine the structure of the nucleoid. Binds to dsDNA but not to ssDNA.</text>
</comment>
<organism evidence="7 8">
    <name type="scientific">Citrobacter phage Moon</name>
    <dbReference type="NCBI Taxonomy" id="1540095"/>
    <lineage>
        <taxon>Viruses</taxon>
        <taxon>Duplodnaviria</taxon>
        <taxon>Heunggongvirae</taxon>
        <taxon>Uroviricota</taxon>
        <taxon>Caudoviricetes</taxon>
        <taxon>Pantevenvirales</taxon>
        <taxon>Straboviridae</taxon>
        <taxon>Tevenvirinae</taxon>
        <taxon>Moonvirus</taxon>
        <taxon>Moonvirus moon</taxon>
    </lineage>
</organism>
<evidence type="ECO:0000256" key="4">
    <source>
        <dbReference type="ARBA" id="ARBA00022581"/>
    </source>
</evidence>
<protein>
    <recommendedName>
        <fullName evidence="2">Nucleoid disruption protein</fullName>
    </recommendedName>
</protein>
<evidence type="ECO:0000256" key="5">
    <source>
        <dbReference type="ARBA" id="ARBA00023019"/>
    </source>
</evidence>
<reference evidence="7 8" key="1">
    <citation type="journal article" date="2015" name="Genome Announc.">
        <title>Complete Genome Sequence of Citrobacter freundii Myophage Moon.</title>
        <authorList>
            <person name="Edwards G.B."/>
            <person name="Luna A.J."/>
            <person name="Hernandez A.C."/>
            <person name="Kuty Everett G.F."/>
        </authorList>
    </citation>
    <scope>NUCLEOTIDE SEQUENCE [LARGE SCALE GENOMIC DNA]</scope>
</reference>
<keyword evidence="6" id="KW-0238">DNA-binding</keyword>
<dbReference type="GeneID" id="24721890"/>
<evidence type="ECO:0000313" key="7">
    <source>
        <dbReference type="EMBL" id="AIX12262.1"/>
    </source>
</evidence>
<keyword evidence="3" id="KW-1121">Modulation of host cell cycle by virus</keyword>
<evidence type="ECO:0000313" key="8">
    <source>
        <dbReference type="Proteomes" id="UP000030323"/>
    </source>
</evidence>
<dbReference type="GO" id="GO:0044071">
    <property type="term" value="P:symbiont-mediated perturbation of host cell cycle progression"/>
    <property type="evidence" value="ECO:0007669"/>
    <property type="project" value="UniProtKB-KW"/>
</dbReference>
<accession>A0A0A0YR80</accession>
<evidence type="ECO:0000256" key="6">
    <source>
        <dbReference type="ARBA" id="ARBA00023125"/>
    </source>
</evidence>
<dbReference type="EMBL" id="KM236240">
    <property type="protein sequence ID" value="AIX12262.1"/>
    <property type="molecule type" value="Genomic_DNA"/>
</dbReference>
<keyword evidence="8" id="KW-1185">Reference proteome</keyword>
<name>A0A0A0YR80_9CAUD</name>
<dbReference type="InterPro" id="IPR009514">
    <property type="entry name" value="Phage_Ndd"/>
</dbReference>
<evidence type="ECO:0000256" key="2">
    <source>
        <dbReference type="ARBA" id="ARBA00015643"/>
    </source>
</evidence>
<gene>
    <name evidence="7" type="ORF">CPT_Moon291</name>
</gene>
<dbReference type="GO" id="GO:0003677">
    <property type="term" value="F:DNA binding"/>
    <property type="evidence" value="ECO:0007669"/>
    <property type="project" value="UniProtKB-KW"/>
</dbReference>